<dbReference type="Proteomes" id="UP000308133">
    <property type="component" value="Unassembled WGS sequence"/>
</dbReference>
<dbReference type="SUPFAM" id="SSF55103">
    <property type="entry name" value="FAD-linked oxidases, C-terminal domain"/>
    <property type="match status" value="1"/>
</dbReference>
<reference evidence="11 12" key="1">
    <citation type="submission" date="2018-02" db="EMBL/GenBank/DDBJ databases">
        <title>Draft genome sequences of Elsinoe sp., causing black scab on jojoba.</title>
        <authorList>
            <person name="Stodart B."/>
            <person name="Jeffress S."/>
            <person name="Ash G."/>
            <person name="Arun Chinnappa K."/>
        </authorList>
    </citation>
    <scope>NUCLEOTIDE SEQUENCE [LARGE SCALE GENOMIC DNA]</scope>
    <source>
        <strain evidence="11 12">Hillstone_2</strain>
    </source>
</reference>
<dbReference type="PROSITE" id="PS51387">
    <property type="entry name" value="FAD_PCMH"/>
    <property type="match status" value="1"/>
</dbReference>
<comment type="subcellular location">
    <subcellularLocation>
        <location evidence="1">Membrane</location>
        <topology evidence="1">Single-pass membrane protein</topology>
    </subcellularLocation>
</comment>
<dbReference type="InterPro" id="IPR040165">
    <property type="entry name" value="Diminuto-like"/>
</dbReference>
<dbReference type="Gene3D" id="3.30.465.10">
    <property type="match status" value="1"/>
</dbReference>
<evidence type="ECO:0000256" key="6">
    <source>
        <dbReference type="ARBA" id="ARBA00022989"/>
    </source>
</evidence>
<keyword evidence="4" id="KW-0812">Transmembrane</keyword>
<gene>
    <name evidence="11" type="ORF">C1H76_5485</name>
</gene>
<evidence type="ECO:0000256" key="7">
    <source>
        <dbReference type="ARBA" id="ARBA00023002"/>
    </source>
</evidence>
<dbReference type="InterPro" id="IPR006094">
    <property type="entry name" value="Oxid_FAD_bind_N"/>
</dbReference>
<dbReference type="GO" id="GO:0008202">
    <property type="term" value="P:steroid metabolic process"/>
    <property type="evidence" value="ECO:0007669"/>
    <property type="project" value="TreeGrafter"/>
</dbReference>
<dbReference type="PANTHER" id="PTHR10801">
    <property type="entry name" value="24-DEHYDROCHOLESTEROL REDUCTASE"/>
    <property type="match status" value="1"/>
</dbReference>
<evidence type="ECO:0000256" key="5">
    <source>
        <dbReference type="ARBA" id="ARBA00022827"/>
    </source>
</evidence>
<keyword evidence="6" id="KW-1133">Transmembrane helix</keyword>
<evidence type="ECO:0000256" key="8">
    <source>
        <dbReference type="ARBA" id="ARBA00023136"/>
    </source>
</evidence>
<dbReference type="PANTHER" id="PTHR10801:SF0">
    <property type="entry name" value="DELTA(24)-STEROL REDUCTASE"/>
    <property type="match status" value="1"/>
</dbReference>
<dbReference type="GO" id="GO:0005737">
    <property type="term" value="C:cytoplasm"/>
    <property type="evidence" value="ECO:0007669"/>
    <property type="project" value="TreeGrafter"/>
</dbReference>
<keyword evidence="5" id="KW-0274">FAD</keyword>
<dbReference type="GO" id="GO:0000246">
    <property type="term" value="F:Delta24(24-1) sterol reductase activity"/>
    <property type="evidence" value="ECO:0007669"/>
    <property type="project" value="TreeGrafter"/>
</dbReference>
<dbReference type="EC" id="1.3.1.72" evidence="2"/>
<dbReference type="InterPro" id="IPR016166">
    <property type="entry name" value="FAD-bd_PCMH"/>
</dbReference>
<evidence type="ECO:0000313" key="12">
    <source>
        <dbReference type="Proteomes" id="UP000308133"/>
    </source>
</evidence>
<proteinExistence type="predicted"/>
<protein>
    <recommendedName>
        <fullName evidence="2">Delta(24)-sterol reductase</fullName>
        <ecNumber evidence="2">1.3.1.72</ecNumber>
    </recommendedName>
</protein>
<feature type="region of interest" description="Disordered" evidence="9">
    <location>
        <begin position="252"/>
        <end position="278"/>
    </location>
</feature>
<evidence type="ECO:0000256" key="2">
    <source>
        <dbReference type="ARBA" id="ARBA00012405"/>
    </source>
</evidence>
<dbReference type="Pfam" id="PF01565">
    <property type="entry name" value="FAD_binding_4"/>
    <property type="match status" value="1"/>
</dbReference>
<dbReference type="InterPro" id="IPR016164">
    <property type="entry name" value="FAD-linked_Oxase-like_C"/>
</dbReference>
<sequence>MDDHNTRVTSLATHVRSFHDREIPFRCYHGSTTSTRKVQYSPDTSVDTSSFVNILSVDPARRTALVEPNVSMASLVTASLPHNLVPAVVPEFTTITVGGCVAGTGGESSSFRHGVFDDTVVSFEIVLGDGSVTKASETENADLWRGAAGSYGTLGVLTLLEVRLVEAKKYVELSYLPIKGAEEAVREMERVTDDASVGFLDGILFGEERGVIMVGRFTDGGEGKKAKRFTRRGDDWFYMHAENVVNGLLEEGSEVESEKGHARTDSTSTAGDLDKHQPRTHSELIPTYDYLFRYDRACFWMGQHALDYFYVHNIRFSRWLGDSLFRPGKMMHAGQKAGLMNQYIMQDISVPYKHVSDFVSYIQKEIGIYPLWLCPLLLKHEWPLKPNDPTIPDRIMNIGMWGQGSKKLAKFVQQNRDLEKRTRELHGLKCLYAQAYYTEEEFWRVYDRERYDVLRQKYRAGTLPSVYDKVCKNSATDELEKRRNSMSERAKGKVKDFWICRGLYGATSMLLGGDYLMKKTKA</sequence>
<dbReference type="GO" id="GO:0071949">
    <property type="term" value="F:FAD binding"/>
    <property type="evidence" value="ECO:0007669"/>
    <property type="project" value="InterPro"/>
</dbReference>
<evidence type="ECO:0000256" key="9">
    <source>
        <dbReference type="SAM" id="MobiDB-lite"/>
    </source>
</evidence>
<evidence type="ECO:0000313" key="11">
    <source>
        <dbReference type="EMBL" id="TKX22377.1"/>
    </source>
</evidence>
<dbReference type="InterPro" id="IPR016169">
    <property type="entry name" value="FAD-bd_PCMH_sub2"/>
</dbReference>
<accession>A0A4U7B4T4</accession>
<keyword evidence="7" id="KW-0560">Oxidoreductase</keyword>
<dbReference type="InterPro" id="IPR036318">
    <property type="entry name" value="FAD-bd_PCMH-like_sf"/>
</dbReference>
<keyword evidence="8" id="KW-0472">Membrane</keyword>
<keyword evidence="3" id="KW-0285">Flavoprotein</keyword>
<feature type="domain" description="FAD-binding PCMH-type" evidence="10">
    <location>
        <begin position="1"/>
        <end position="167"/>
    </location>
</feature>
<evidence type="ECO:0000256" key="4">
    <source>
        <dbReference type="ARBA" id="ARBA00022692"/>
    </source>
</evidence>
<dbReference type="EMBL" id="PTQR01000067">
    <property type="protein sequence ID" value="TKX22377.1"/>
    <property type="molecule type" value="Genomic_DNA"/>
</dbReference>
<dbReference type="GO" id="GO:0016020">
    <property type="term" value="C:membrane"/>
    <property type="evidence" value="ECO:0007669"/>
    <property type="project" value="UniProtKB-SubCell"/>
</dbReference>
<evidence type="ECO:0000256" key="3">
    <source>
        <dbReference type="ARBA" id="ARBA00022630"/>
    </source>
</evidence>
<dbReference type="GO" id="GO:0050614">
    <property type="term" value="F:Delta24-sterol reductase activity"/>
    <property type="evidence" value="ECO:0007669"/>
    <property type="project" value="UniProtKB-EC"/>
</dbReference>
<evidence type="ECO:0000259" key="10">
    <source>
        <dbReference type="PROSITE" id="PS51387"/>
    </source>
</evidence>
<dbReference type="SUPFAM" id="SSF56176">
    <property type="entry name" value="FAD-binding/transporter-associated domain-like"/>
    <property type="match status" value="1"/>
</dbReference>
<organism evidence="11 12">
    <name type="scientific">Elsinoe australis</name>
    <dbReference type="NCBI Taxonomy" id="40998"/>
    <lineage>
        <taxon>Eukaryota</taxon>
        <taxon>Fungi</taxon>
        <taxon>Dikarya</taxon>
        <taxon>Ascomycota</taxon>
        <taxon>Pezizomycotina</taxon>
        <taxon>Dothideomycetes</taxon>
        <taxon>Dothideomycetidae</taxon>
        <taxon>Myriangiales</taxon>
        <taxon>Elsinoaceae</taxon>
        <taxon>Elsinoe</taxon>
    </lineage>
</organism>
<comment type="caution">
    <text evidence="11">The sequence shown here is derived from an EMBL/GenBank/DDBJ whole genome shotgun (WGS) entry which is preliminary data.</text>
</comment>
<evidence type="ECO:0000256" key="1">
    <source>
        <dbReference type="ARBA" id="ARBA00004167"/>
    </source>
</evidence>
<dbReference type="AlphaFoldDB" id="A0A4U7B4T4"/>
<name>A0A4U7B4T4_9PEZI</name>